<dbReference type="PANTHER" id="PTHR30466">
    <property type="entry name" value="FLAVIN REDUCTASE"/>
    <property type="match status" value="1"/>
</dbReference>
<evidence type="ECO:0000256" key="2">
    <source>
        <dbReference type="ARBA" id="ARBA00023002"/>
    </source>
</evidence>
<comment type="caution">
    <text evidence="4">The sequence shown here is derived from an EMBL/GenBank/DDBJ whole genome shotgun (WGS) entry which is preliminary data.</text>
</comment>
<dbReference type="Pfam" id="PF01613">
    <property type="entry name" value="Flavin_Reduct"/>
    <property type="match status" value="1"/>
</dbReference>
<reference evidence="5" key="1">
    <citation type="submission" date="2016-06" db="EMBL/GenBank/DDBJ databases">
        <authorList>
            <person name="Sutton G."/>
            <person name="Brinkac L."/>
            <person name="Sanka R."/>
            <person name="Adams M."/>
            <person name="Lau E."/>
            <person name="Sam S."/>
            <person name="Sreng N."/>
            <person name="Him V."/>
            <person name="Kerleguer A."/>
            <person name="Cheng S."/>
        </authorList>
    </citation>
    <scope>NUCLEOTIDE SEQUENCE [LARGE SCALE GENOMIC DNA]</scope>
    <source>
        <strain evidence="5">E861</strain>
    </source>
</reference>
<dbReference type="InterPro" id="IPR012349">
    <property type="entry name" value="Split_barrel_FMN-bd"/>
</dbReference>
<proteinExistence type="inferred from homology"/>
<evidence type="ECO:0000313" key="5">
    <source>
        <dbReference type="Proteomes" id="UP000093592"/>
    </source>
</evidence>
<dbReference type="InterPro" id="IPR002563">
    <property type="entry name" value="Flavin_Rdtase-like_dom"/>
</dbReference>
<evidence type="ECO:0000256" key="1">
    <source>
        <dbReference type="ARBA" id="ARBA00008898"/>
    </source>
</evidence>
<dbReference type="InterPro" id="IPR050268">
    <property type="entry name" value="NADH-dep_flavin_reductase"/>
</dbReference>
<dbReference type="AlphaFoldDB" id="A0A1A2ZAV0"/>
<organism evidence="4 5">
    <name type="scientific">Mycobacterium kyorinense</name>
    <dbReference type="NCBI Taxonomy" id="487514"/>
    <lineage>
        <taxon>Bacteria</taxon>
        <taxon>Bacillati</taxon>
        <taxon>Actinomycetota</taxon>
        <taxon>Actinomycetes</taxon>
        <taxon>Mycobacteriales</taxon>
        <taxon>Mycobacteriaceae</taxon>
        <taxon>Mycobacterium</taxon>
    </lineage>
</organism>
<accession>A0A1A2ZAV0</accession>
<sequence>MFVVTTQADGHSSGCLVGFATQTSLAPPRFLVGISKRNHTFRVASRTEHVAVHLLSRRDLELAHLFGGQTGDEIDKFERCAWHTGPAGMPILDDAVAWFVGKTLSRLDVGDHMGYLLEPIAGYAPKRADDLVSFSDVLDMEPGHEA</sequence>
<dbReference type="GO" id="GO:0042602">
    <property type="term" value="F:riboflavin reductase (NADPH) activity"/>
    <property type="evidence" value="ECO:0007669"/>
    <property type="project" value="TreeGrafter"/>
</dbReference>
<dbReference type="SMART" id="SM00903">
    <property type="entry name" value="Flavin_Reduct"/>
    <property type="match status" value="1"/>
</dbReference>
<dbReference type="PANTHER" id="PTHR30466:SF15">
    <property type="entry name" value="POSSIBLE OXIDOREDUCTASE"/>
    <property type="match status" value="1"/>
</dbReference>
<keyword evidence="2" id="KW-0560">Oxidoreductase</keyword>
<dbReference type="GO" id="GO:0010181">
    <property type="term" value="F:FMN binding"/>
    <property type="evidence" value="ECO:0007669"/>
    <property type="project" value="InterPro"/>
</dbReference>
<dbReference type="Gene3D" id="2.30.110.10">
    <property type="entry name" value="Electron Transport, Fmn-binding Protein, Chain A"/>
    <property type="match status" value="1"/>
</dbReference>
<name>A0A1A2ZAV0_9MYCO</name>
<dbReference type="SUPFAM" id="SSF50475">
    <property type="entry name" value="FMN-binding split barrel"/>
    <property type="match status" value="1"/>
</dbReference>
<dbReference type="EMBL" id="LZKJ01000088">
    <property type="protein sequence ID" value="OBI47350.1"/>
    <property type="molecule type" value="Genomic_DNA"/>
</dbReference>
<dbReference type="Proteomes" id="UP000093592">
    <property type="component" value="Unassembled WGS sequence"/>
</dbReference>
<evidence type="ECO:0000259" key="3">
    <source>
        <dbReference type="SMART" id="SM00903"/>
    </source>
</evidence>
<feature type="domain" description="Flavin reductase like" evidence="3">
    <location>
        <begin position="1"/>
        <end position="136"/>
    </location>
</feature>
<protein>
    <submittedName>
        <fullName evidence="4">Oxidoreductase</fullName>
    </submittedName>
</protein>
<gene>
    <name evidence="4" type="ORF">A5707_19870</name>
</gene>
<evidence type="ECO:0000313" key="4">
    <source>
        <dbReference type="EMBL" id="OBI47350.1"/>
    </source>
</evidence>
<comment type="similarity">
    <text evidence="1">Belongs to the non-flavoprotein flavin reductase family.</text>
</comment>